<feature type="compositionally biased region" description="Polar residues" evidence="1">
    <location>
        <begin position="128"/>
        <end position="141"/>
    </location>
</feature>
<proteinExistence type="predicted"/>
<organism evidence="2 3">
    <name type="scientific">Giardia duodenalis assemblage B</name>
    <dbReference type="NCBI Taxonomy" id="1394984"/>
    <lineage>
        <taxon>Eukaryota</taxon>
        <taxon>Metamonada</taxon>
        <taxon>Diplomonadida</taxon>
        <taxon>Hexamitidae</taxon>
        <taxon>Giardiinae</taxon>
        <taxon>Giardia</taxon>
    </lineage>
</organism>
<evidence type="ECO:0000256" key="1">
    <source>
        <dbReference type="SAM" id="MobiDB-lite"/>
    </source>
</evidence>
<gene>
    <name evidence="2" type="ORF">QR46_1985</name>
</gene>
<dbReference type="VEuPathDB" id="GiardiaDB:QR46_1985"/>
<dbReference type="OrthoDB" id="10254788at2759"/>
<comment type="caution">
    <text evidence="2">The sequence shown here is derived from an EMBL/GenBank/DDBJ whole genome shotgun (WGS) entry which is preliminary data.</text>
</comment>
<evidence type="ECO:0000313" key="3">
    <source>
        <dbReference type="Proteomes" id="UP000070089"/>
    </source>
</evidence>
<name>A0A132NVB2_GIAIN</name>
<evidence type="ECO:0000313" key="2">
    <source>
        <dbReference type="EMBL" id="KWX14009.1"/>
    </source>
</evidence>
<dbReference type="AlphaFoldDB" id="A0A132NVB2"/>
<sequence length="377" mass="41525">MTSFDDCSFSIPVIVSAKANSYLQDKAKIELSLSCNSDGTFSLESKGKQRNKISKVVASKIGYSKFEGSEASGTLQIVARLKIIFSDNKIVDGGYDLLSIKFNFSGFAPDINNMRYLLSVVKMLPTDKSNQPTDQSPPFSDTTTSAATGAKTSQTSTRLPLTLNQSIYEFLMERKVQCETLPSCTIMAADDEKVSGDKSCDINAMYAELANCKPVRLDGGSSSHSGGYLCPDPDPDLSNLDFRALFPKAQIVECEQGNSRSSEKPWLRLLSLAENTSFKGAPALVSASGPIYTDLEQELDYQEGQVVEDVSVSASLPNLNVINTVRVNKSEQRSYFKQDNNHQQKIDEDNKNRQQEPDRAMVSYFSSGKNLQSLFKY</sequence>
<dbReference type="EMBL" id="JXTI01000047">
    <property type="protein sequence ID" value="KWX14009.1"/>
    <property type="molecule type" value="Genomic_DNA"/>
</dbReference>
<accession>A0A132NVB2</accession>
<feature type="region of interest" description="Disordered" evidence="1">
    <location>
        <begin position="334"/>
        <end position="356"/>
    </location>
</feature>
<feature type="compositionally biased region" description="Low complexity" evidence="1">
    <location>
        <begin position="142"/>
        <end position="155"/>
    </location>
</feature>
<feature type="region of interest" description="Disordered" evidence="1">
    <location>
        <begin position="128"/>
        <end position="155"/>
    </location>
</feature>
<dbReference type="Proteomes" id="UP000070089">
    <property type="component" value="Unassembled WGS sequence"/>
</dbReference>
<reference evidence="2 3" key="1">
    <citation type="journal article" date="2015" name="Mol. Biochem. Parasitol.">
        <title>Identification of polymorphic genes for use in assemblage B genotyping assays through comparative genomics of multiple assemblage B Giardia duodenalis isolates.</title>
        <authorList>
            <person name="Wielinga C."/>
            <person name="Thompson R.C."/>
            <person name="Monis P."/>
            <person name="Ryan U."/>
        </authorList>
    </citation>
    <scope>NUCLEOTIDE SEQUENCE [LARGE SCALE GENOMIC DNA]</scope>
    <source>
        <strain evidence="2 3">BAH15c1</strain>
    </source>
</reference>
<protein>
    <submittedName>
        <fullName evidence="2">Uncharacterized protein</fullName>
    </submittedName>
</protein>